<evidence type="ECO:0000259" key="7">
    <source>
        <dbReference type="Pfam" id="PF01292"/>
    </source>
</evidence>
<keyword evidence="9" id="KW-1185">Reference proteome</keyword>
<feature type="domain" description="Cytochrome b561 bacterial/Ni-hydrogenase" evidence="7">
    <location>
        <begin position="6"/>
        <end position="167"/>
    </location>
</feature>
<dbReference type="InterPro" id="IPR016174">
    <property type="entry name" value="Di-haem_cyt_TM"/>
</dbReference>
<accession>A0A2R8B5G5</accession>
<evidence type="ECO:0000313" key="8">
    <source>
        <dbReference type="EMBL" id="SPH17878.1"/>
    </source>
</evidence>
<dbReference type="PANTHER" id="PTHR30485:SF2">
    <property type="entry name" value="BLL0597 PROTEIN"/>
    <property type="match status" value="1"/>
</dbReference>
<dbReference type="EMBL" id="OMOQ01000001">
    <property type="protein sequence ID" value="SPH17878.1"/>
    <property type="molecule type" value="Genomic_DNA"/>
</dbReference>
<evidence type="ECO:0000256" key="6">
    <source>
        <dbReference type="SAM" id="Phobius"/>
    </source>
</evidence>
<dbReference type="Gene3D" id="1.20.950.20">
    <property type="entry name" value="Transmembrane di-heme cytochromes, Chain C"/>
    <property type="match status" value="1"/>
</dbReference>
<dbReference type="GO" id="GO:0020037">
    <property type="term" value="F:heme binding"/>
    <property type="evidence" value="ECO:0007669"/>
    <property type="project" value="TreeGrafter"/>
</dbReference>
<gene>
    <name evidence="8" type="ORF">DEA8626_01406</name>
</gene>
<dbReference type="GO" id="GO:0009055">
    <property type="term" value="F:electron transfer activity"/>
    <property type="evidence" value="ECO:0007669"/>
    <property type="project" value="InterPro"/>
</dbReference>
<keyword evidence="5 6" id="KW-0472">Membrane</keyword>
<evidence type="ECO:0000256" key="3">
    <source>
        <dbReference type="ARBA" id="ARBA00022692"/>
    </source>
</evidence>
<dbReference type="GO" id="GO:0005886">
    <property type="term" value="C:plasma membrane"/>
    <property type="evidence" value="ECO:0007669"/>
    <property type="project" value="UniProtKB-SubCell"/>
</dbReference>
<evidence type="ECO:0000256" key="2">
    <source>
        <dbReference type="ARBA" id="ARBA00022475"/>
    </source>
</evidence>
<dbReference type="PANTHER" id="PTHR30485">
    <property type="entry name" value="NI/FE-HYDROGENASE 1 B-TYPE CYTOCHROME SUBUNIT"/>
    <property type="match status" value="1"/>
</dbReference>
<dbReference type="InterPro" id="IPR011577">
    <property type="entry name" value="Cyt_b561_bac/Ni-Hgenase"/>
</dbReference>
<reference evidence="8 9" key="1">
    <citation type="submission" date="2018-03" db="EMBL/GenBank/DDBJ databases">
        <authorList>
            <person name="Keele B.F."/>
        </authorList>
    </citation>
    <scope>NUCLEOTIDE SEQUENCE [LARGE SCALE GENOMIC DNA]</scope>
    <source>
        <strain evidence="8 9">CECT 8626</strain>
    </source>
</reference>
<dbReference type="Pfam" id="PF01292">
    <property type="entry name" value="Ni_hydr_CYTB"/>
    <property type="match status" value="1"/>
</dbReference>
<evidence type="ECO:0000313" key="9">
    <source>
        <dbReference type="Proteomes" id="UP000244924"/>
    </source>
</evidence>
<proteinExistence type="predicted"/>
<dbReference type="GO" id="GO:0022904">
    <property type="term" value="P:respiratory electron transport chain"/>
    <property type="evidence" value="ECO:0007669"/>
    <property type="project" value="InterPro"/>
</dbReference>
<comment type="subcellular location">
    <subcellularLocation>
        <location evidence="1">Cell membrane</location>
        <topology evidence="1">Multi-pass membrane protein</topology>
    </subcellularLocation>
</comment>
<name>A0A2R8B5G5_9RHOB</name>
<dbReference type="RefSeq" id="WP_108852275.1">
    <property type="nucleotide sequence ID" value="NZ_OMOQ01000001.1"/>
</dbReference>
<evidence type="ECO:0000256" key="5">
    <source>
        <dbReference type="ARBA" id="ARBA00023136"/>
    </source>
</evidence>
<keyword evidence="2" id="KW-1003">Cell membrane</keyword>
<organism evidence="8 9">
    <name type="scientific">Albidovulum aquaemixtae</name>
    <dbReference type="NCBI Taxonomy" id="1542388"/>
    <lineage>
        <taxon>Bacteria</taxon>
        <taxon>Pseudomonadati</taxon>
        <taxon>Pseudomonadota</taxon>
        <taxon>Alphaproteobacteria</taxon>
        <taxon>Rhodobacterales</taxon>
        <taxon>Paracoccaceae</taxon>
        <taxon>Albidovulum</taxon>
    </lineage>
</organism>
<dbReference type="Proteomes" id="UP000244924">
    <property type="component" value="Unassembled WGS sequence"/>
</dbReference>
<dbReference type="OrthoDB" id="196472at2"/>
<feature type="transmembrane region" description="Helical" evidence="6">
    <location>
        <begin position="38"/>
        <end position="56"/>
    </location>
</feature>
<dbReference type="SUPFAM" id="SSF81342">
    <property type="entry name" value="Transmembrane di-heme cytochromes"/>
    <property type="match status" value="1"/>
</dbReference>
<feature type="transmembrane region" description="Helical" evidence="6">
    <location>
        <begin position="94"/>
        <end position="122"/>
    </location>
</feature>
<keyword evidence="3 6" id="KW-0812">Transmembrane</keyword>
<dbReference type="AlphaFoldDB" id="A0A2R8B5G5"/>
<evidence type="ECO:0000256" key="4">
    <source>
        <dbReference type="ARBA" id="ARBA00022989"/>
    </source>
</evidence>
<keyword evidence="4 6" id="KW-1133">Transmembrane helix</keyword>
<sequence length="195" mass="21666">MSRIYVWDPFVRLFHWSLVIGFTANAFLNDPEGKPHEYLGLALVALVALRIVWGFIGPRHARFADFPPSAKAALGQLTEMATRRRHAHRGHSPLGALMIYNLIVTMLVIGASGYMMTTLAFFGVGWVEDLHEAAVTWAEASILFHLAGVAWESRRLGINLPKSMLTGYKALRAGGQCEWQVEEQESAVSVSRFSP</sequence>
<protein>
    <recommendedName>
        <fullName evidence="7">Cytochrome b561 bacterial/Ni-hydrogenase domain-containing protein</fullName>
    </recommendedName>
</protein>
<evidence type="ECO:0000256" key="1">
    <source>
        <dbReference type="ARBA" id="ARBA00004651"/>
    </source>
</evidence>
<dbReference type="InterPro" id="IPR051542">
    <property type="entry name" value="Hydrogenase_cytochrome"/>
</dbReference>